<evidence type="ECO:0000313" key="3">
    <source>
        <dbReference type="EMBL" id="CAH3177924.1"/>
    </source>
</evidence>
<reference evidence="3 4" key="1">
    <citation type="submission" date="2022-05" db="EMBL/GenBank/DDBJ databases">
        <authorList>
            <consortium name="Genoscope - CEA"/>
            <person name="William W."/>
        </authorList>
    </citation>
    <scope>NUCLEOTIDE SEQUENCE [LARGE SCALE GENOMIC DNA]</scope>
</reference>
<evidence type="ECO:0000256" key="1">
    <source>
        <dbReference type="SAM" id="MobiDB-lite"/>
    </source>
</evidence>
<feature type="signal peptide" evidence="2">
    <location>
        <begin position="1"/>
        <end position="20"/>
    </location>
</feature>
<evidence type="ECO:0000256" key="2">
    <source>
        <dbReference type="SAM" id="SignalP"/>
    </source>
</evidence>
<keyword evidence="4" id="KW-1185">Reference proteome</keyword>
<dbReference type="Proteomes" id="UP001159405">
    <property type="component" value="Unassembled WGS sequence"/>
</dbReference>
<organism evidence="3 4">
    <name type="scientific">Porites lobata</name>
    <dbReference type="NCBI Taxonomy" id="104759"/>
    <lineage>
        <taxon>Eukaryota</taxon>
        <taxon>Metazoa</taxon>
        <taxon>Cnidaria</taxon>
        <taxon>Anthozoa</taxon>
        <taxon>Hexacorallia</taxon>
        <taxon>Scleractinia</taxon>
        <taxon>Fungiina</taxon>
        <taxon>Poritidae</taxon>
        <taxon>Porites</taxon>
    </lineage>
</organism>
<comment type="caution">
    <text evidence="3">The sequence shown here is derived from an EMBL/GenBank/DDBJ whole genome shotgun (WGS) entry which is preliminary data.</text>
</comment>
<accession>A0ABN8RIX1</accession>
<dbReference type="EMBL" id="CALNXK010000232">
    <property type="protein sequence ID" value="CAH3177924.1"/>
    <property type="molecule type" value="Genomic_DNA"/>
</dbReference>
<feature type="chain" id="PRO_5046219454" evidence="2">
    <location>
        <begin position="21"/>
        <end position="275"/>
    </location>
</feature>
<sequence>MRRSLFCFYCVLISYFLASATDKEGQKVRKSAQCPDINEVQVQMLDEDILRDPEKRIDLHNGIEIYLECGSSTSAKYDSVKRMTSVTLDWITRPFKSLNNITVSSYEYLVDKRAKRIALQLRRLKDKFEGSIHSYFKPTLDNPITVIEAVLEVIWTAVRPLLRTLQLLCDFIAVVIKQAKVKTAEFLKKYSAVVYCFKNFQVIGAGHVFSVVEQWPLGWQDSIEFIGFSWVITYFMFNLIKFSAMDESKLHRTTRRQDNIRYPPKKKDSNKELIL</sequence>
<keyword evidence="2" id="KW-0732">Signal</keyword>
<evidence type="ECO:0000313" key="4">
    <source>
        <dbReference type="Proteomes" id="UP001159405"/>
    </source>
</evidence>
<name>A0ABN8RIX1_9CNID</name>
<gene>
    <name evidence="3" type="ORF">PLOB_00020022</name>
</gene>
<protein>
    <submittedName>
        <fullName evidence="3">Uncharacterized protein</fullName>
    </submittedName>
</protein>
<proteinExistence type="predicted"/>
<feature type="region of interest" description="Disordered" evidence="1">
    <location>
        <begin position="255"/>
        <end position="275"/>
    </location>
</feature>